<dbReference type="Pfam" id="PF13911">
    <property type="entry name" value="AhpC-TSA_2"/>
    <property type="match status" value="1"/>
</dbReference>
<sequence length="112" mass="11559">MVIGNGAVSHIAPFRKATGYGGILLTDPELKTYRALNFRSGMGSMIGLKSVAAVVRSVGNGHTGGMIQGNALQQGGALVVGPGNTVRYFYQSREAGDKPPVAELLRAGEAGE</sequence>
<name>A0A401FU22_9BACT</name>
<protein>
    <submittedName>
        <fullName evidence="1">Uncharacterized protein</fullName>
    </submittedName>
</protein>
<evidence type="ECO:0000313" key="2">
    <source>
        <dbReference type="Proteomes" id="UP000288096"/>
    </source>
</evidence>
<comment type="caution">
    <text evidence="1">The sequence shown here is derived from an EMBL/GenBank/DDBJ whole genome shotgun (WGS) entry which is preliminary data.</text>
</comment>
<organism evidence="1 2">
    <name type="scientific">Desulfonema ishimotonii</name>
    <dbReference type="NCBI Taxonomy" id="45657"/>
    <lineage>
        <taxon>Bacteria</taxon>
        <taxon>Pseudomonadati</taxon>
        <taxon>Thermodesulfobacteriota</taxon>
        <taxon>Desulfobacteria</taxon>
        <taxon>Desulfobacterales</taxon>
        <taxon>Desulfococcaceae</taxon>
        <taxon>Desulfonema</taxon>
    </lineage>
</organism>
<dbReference type="EMBL" id="BEXT01000001">
    <property type="protein sequence ID" value="GBC60461.1"/>
    <property type="molecule type" value="Genomic_DNA"/>
</dbReference>
<dbReference type="PANTHER" id="PTHR28630">
    <property type="match status" value="1"/>
</dbReference>
<reference evidence="2" key="1">
    <citation type="submission" date="2017-11" db="EMBL/GenBank/DDBJ databases">
        <authorList>
            <person name="Watanabe M."/>
            <person name="Kojima H."/>
        </authorList>
    </citation>
    <scope>NUCLEOTIDE SEQUENCE [LARGE SCALE GENOMIC DNA]</scope>
    <source>
        <strain evidence="2">Tokyo 01</strain>
    </source>
</reference>
<reference evidence="2" key="2">
    <citation type="submission" date="2019-01" db="EMBL/GenBank/DDBJ databases">
        <title>Genome sequence of Desulfonema ishimotonii strain Tokyo 01.</title>
        <authorList>
            <person name="Fukui M."/>
        </authorList>
    </citation>
    <scope>NUCLEOTIDE SEQUENCE [LARGE SCALE GENOMIC DNA]</scope>
    <source>
        <strain evidence="2">Tokyo 01</strain>
    </source>
</reference>
<dbReference type="AlphaFoldDB" id="A0A401FU22"/>
<keyword evidence="2" id="KW-1185">Reference proteome</keyword>
<gene>
    <name evidence="1" type="ORF">DENIS_1414</name>
</gene>
<dbReference type="InterPro" id="IPR032801">
    <property type="entry name" value="PXL2A/B/C"/>
</dbReference>
<dbReference type="Proteomes" id="UP000288096">
    <property type="component" value="Unassembled WGS sequence"/>
</dbReference>
<proteinExistence type="predicted"/>
<evidence type="ECO:0000313" key="1">
    <source>
        <dbReference type="EMBL" id="GBC60461.1"/>
    </source>
</evidence>
<accession>A0A401FU22</accession>
<dbReference type="PANTHER" id="PTHR28630:SF3">
    <property type="entry name" value="PEROXIREDOXIN-LIKE 2C"/>
    <property type="match status" value="1"/>
</dbReference>